<dbReference type="AlphaFoldDB" id="A0A0E9RKG1"/>
<evidence type="ECO:0000313" key="1">
    <source>
        <dbReference type="EMBL" id="JAH29277.1"/>
    </source>
</evidence>
<name>A0A0E9RKG1_ANGAN</name>
<proteinExistence type="predicted"/>
<dbReference type="EMBL" id="GBXM01079300">
    <property type="protein sequence ID" value="JAH29277.1"/>
    <property type="molecule type" value="Transcribed_RNA"/>
</dbReference>
<protein>
    <submittedName>
        <fullName evidence="1">Uncharacterized protein</fullName>
    </submittedName>
</protein>
<reference evidence="1" key="2">
    <citation type="journal article" date="2015" name="Fish Shellfish Immunol.">
        <title>Early steps in the European eel (Anguilla anguilla)-Vibrio vulnificus interaction in the gills: Role of the RtxA13 toxin.</title>
        <authorList>
            <person name="Callol A."/>
            <person name="Pajuelo D."/>
            <person name="Ebbesson L."/>
            <person name="Teles M."/>
            <person name="MacKenzie S."/>
            <person name="Amaro C."/>
        </authorList>
    </citation>
    <scope>NUCLEOTIDE SEQUENCE</scope>
</reference>
<sequence>MWYAGHGVIGHMTVAVHTEDLN</sequence>
<accession>A0A0E9RKG1</accession>
<organism evidence="1">
    <name type="scientific">Anguilla anguilla</name>
    <name type="common">European freshwater eel</name>
    <name type="synonym">Muraena anguilla</name>
    <dbReference type="NCBI Taxonomy" id="7936"/>
    <lineage>
        <taxon>Eukaryota</taxon>
        <taxon>Metazoa</taxon>
        <taxon>Chordata</taxon>
        <taxon>Craniata</taxon>
        <taxon>Vertebrata</taxon>
        <taxon>Euteleostomi</taxon>
        <taxon>Actinopterygii</taxon>
        <taxon>Neopterygii</taxon>
        <taxon>Teleostei</taxon>
        <taxon>Anguilliformes</taxon>
        <taxon>Anguillidae</taxon>
        <taxon>Anguilla</taxon>
    </lineage>
</organism>
<reference evidence="1" key="1">
    <citation type="submission" date="2014-11" db="EMBL/GenBank/DDBJ databases">
        <authorList>
            <person name="Amaro Gonzalez C."/>
        </authorList>
    </citation>
    <scope>NUCLEOTIDE SEQUENCE</scope>
</reference>